<name>A0ABS4W2W1_9PSEU</name>
<evidence type="ECO:0000313" key="2">
    <source>
        <dbReference type="Proteomes" id="UP001519295"/>
    </source>
</evidence>
<dbReference type="RefSeq" id="WP_210033396.1">
    <property type="nucleotide sequence ID" value="NZ_JAGINU010000001.1"/>
</dbReference>
<evidence type="ECO:0000313" key="1">
    <source>
        <dbReference type="EMBL" id="MBP2370283.1"/>
    </source>
</evidence>
<proteinExistence type="predicted"/>
<organism evidence="1 2">
    <name type="scientific">Pseudonocardia parietis</name>
    <dbReference type="NCBI Taxonomy" id="570936"/>
    <lineage>
        <taxon>Bacteria</taxon>
        <taxon>Bacillati</taxon>
        <taxon>Actinomycetota</taxon>
        <taxon>Actinomycetes</taxon>
        <taxon>Pseudonocardiales</taxon>
        <taxon>Pseudonocardiaceae</taxon>
        <taxon>Pseudonocardia</taxon>
    </lineage>
</organism>
<comment type="caution">
    <text evidence="1">The sequence shown here is derived from an EMBL/GenBank/DDBJ whole genome shotgun (WGS) entry which is preliminary data.</text>
</comment>
<keyword evidence="2" id="KW-1185">Reference proteome</keyword>
<sequence>MINYRELVDAVLDCLPGHHIVYRTAFRAVTVRALQTALDTGRAHPRQTLRHLAELGKVAPHLAAEVAAALGAEPAL</sequence>
<dbReference type="EMBL" id="JAGINU010000001">
    <property type="protein sequence ID" value="MBP2370283.1"/>
    <property type="molecule type" value="Genomic_DNA"/>
</dbReference>
<dbReference type="Proteomes" id="UP001519295">
    <property type="component" value="Unassembled WGS sequence"/>
</dbReference>
<accession>A0ABS4W2W1</accession>
<reference evidence="1 2" key="1">
    <citation type="submission" date="2021-03" db="EMBL/GenBank/DDBJ databases">
        <title>Sequencing the genomes of 1000 actinobacteria strains.</title>
        <authorList>
            <person name="Klenk H.-P."/>
        </authorList>
    </citation>
    <scope>NUCLEOTIDE SEQUENCE [LARGE SCALE GENOMIC DNA]</scope>
    <source>
        <strain evidence="1 2">DSM 45256</strain>
    </source>
</reference>
<protein>
    <submittedName>
        <fullName evidence="1">Uncharacterized protein</fullName>
    </submittedName>
</protein>
<gene>
    <name evidence="1" type="ORF">JOF36_005979</name>
</gene>